<feature type="transmembrane region" description="Helical" evidence="1">
    <location>
        <begin position="12"/>
        <end position="33"/>
    </location>
</feature>
<dbReference type="EMBL" id="JAENGP010000009">
    <property type="protein sequence ID" value="MBK1781296.1"/>
    <property type="molecule type" value="Genomic_DNA"/>
</dbReference>
<evidence type="ECO:0008006" key="4">
    <source>
        <dbReference type="Google" id="ProtNLM"/>
    </source>
</evidence>
<evidence type="ECO:0000256" key="1">
    <source>
        <dbReference type="SAM" id="Phobius"/>
    </source>
</evidence>
<feature type="transmembrane region" description="Helical" evidence="1">
    <location>
        <begin position="172"/>
        <end position="189"/>
    </location>
</feature>
<proteinExistence type="predicted"/>
<dbReference type="RefSeq" id="WP_200236057.1">
    <property type="nucleotide sequence ID" value="NZ_JAENGP010000009.1"/>
</dbReference>
<feature type="transmembrane region" description="Helical" evidence="1">
    <location>
        <begin position="294"/>
        <end position="316"/>
    </location>
</feature>
<feature type="transmembrane region" description="Helical" evidence="1">
    <location>
        <begin position="196"/>
        <end position="214"/>
    </location>
</feature>
<comment type="caution">
    <text evidence="2">The sequence shown here is derived from an EMBL/GenBank/DDBJ whole genome shotgun (WGS) entry which is preliminary data.</text>
</comment>
<feature type="transmembrane region" description="Helical" evidence="1">
    <location>
        <begin position="263"/>
        <end position="282"/>
    </location>
</feature>
<feature type="transmembrane region" description="Helical" evidence="1">
    <location>
        <begin position="385"/>
        <end position="405"/>
    </location>
</feature>
<feature type="transmembrane region" description="Helical" evidence="1">
    <location>
        <begin position="96"/>
        <end position="115"/>
    </location>
</feature>
<keyword evidence="3" id="KW-1185">Reference proteome</keyword>
<organism evidence="2 3">
    <name type="scientific">Advenella mandrilli</name>
    <dbReference type="NCBI Taxonomy" id="2800330"/>
    <lineage>
        <taxon>Bacteria</taxon>
        <taxon>Pseudomonadati</taxon>
        <taxon>Pseudomonadota</taxon>
        <taxon>Betaproteobacteria</taxon>
        <taxon>Burkholderiales</taxon>
        <taxon>Alcaligenaceae</taxon>
    </lineage>
</organism>
<keyword evidence="1" id="KW-0472">Membrane</keyword>
<gene>
    <name evidence="2" type="ORF">JHL22_08705</name>
</gene>
<feature type="transmembrane region" description="Helical" evidence="1">
    <location>
        <begin position="121"/>
        <end position="139"/>
    </location>
</feature>
<evidence type="ECO:0000313" key="3">
    <source>
        <dbReference type="Proteomes" id="UP000635316"/>
    </source>
</evidence>
<feature type="transmembrane region" description="Helical" evidence="1">
    <location>
        <begin position="71"/>
        <end position="89"/>
    </location>
</feature>
<feature type="transmembrane region" description="Helical" evidence="1">
    <location>
        <begin position="359"/>
        <end position="378"/>
    </location>
</feature>
<evidence type="ECO:0000313" key="2">
    <source>
        <dbReference type="EMBL" id="MBK1781296.1"/>
    </source>
</evidence>
<keyword evidence="1" id="KW-0812">Transmembrane</keyword>
<name>A0ABS1ECH0_9BURK</name>
<sequence length="675" mass="75767">MIKNKKILNHLALGVAVAFLVTNIGLLVWYLFIEYQPEFHSDSAVKVLLAREIFDTKDYFPNDWNYINNDLFVFFGHTFIIPLLGFMPAGFTVHAISGLIFSILLLSAIWFISGITNLSLVRRIFIVAVAAAGVSSFMAENLYGQVSYGFDVTVCCYLIVFAWKFFKSNGKFAVVWGVVFFLLVTLVYWENPQRATISYGLPFLAAVCWLLWMGSAVGRHKLWQALAIFFMGIGIGASLHFYTLSGVINILTVGNALWLPYKLMLKNLSLVPLGVLSIFGGFPTPGKPMVSPTGVYEALRLAVAVIITLLVPWAVYKAFRYADDGMKFLGVFSVIAFAGVFFIYITTTLADMSDPVQSARYLVPSLFLGFITLLMSSIDRVRSPLPAIGMAFMTVFYLVNGYLVYHSSPKERVEMAWGQPGQYHTQLQDLVDFLVANKLEYGYATYWNAGVVSVLSDEKSLVRQISIKNGIPVPVRHLSSNRWYRPSAWHGETFLLLTNEEAKHIKWDALEEYNVEPIRHYAIKDFEIYVFKDNLANHLPGWDASFEAPFTFKMNEHASKQIGHFEKEAHVLVAGQGESGALHYGPYITVDPGHYKVSFDILAAHNPAGVVRLDVVGNEGKMYAETTLTSSEHPQPLYFTLDKPQTMEFRVWALGNERLVLKGITLERLPSANAQ</sequence>
<protein>
    <recommendedName>
        <fullName evidence="4">Glycosyltransferase RgtA/B/C/D-like domain-containing protein</fullName>
    </recommendedName>
</protein>
<accession>A0ABS1ECH0</accession>
<reference evidence="2 3" key="1">
    <citation type="submission" date="2020-12" db="EMBL/GenBank/DDBJ databases">
        <authorList>
            <person name="Lu T."/>
            <person name="Wang Q."/>
            <person name="Han X."/>
        </authorList>
    </citation>
    <scope>NUCLEOTIDE SEQUENCE [LARGE SCALE GENOMIC DNA]</scope>
    <source>
        <strain evidence="2 3">WQ 585</strain>
    </source>
</reference>
<keyword evidence="1" id="KW-1133">Transmembrane helix</keyword>
<feature type="transmembrane region" description="Helical" evidence="1">
    <location>
        <begin position="146"/>
        <end position="166"/>
    </location>
</feature>
<dbReference type="Proteomes" id="UP000635316">
    <property type="component" value="Unassembled WGS sequence"/>
</dbReference>
<feature type="transmembrane region" description="Helical" evidence="1">
    <location>
        <begin position="226"/>
        <end position="251"/>
    </location>
</feature>
<feature type="transmembrane region" description="Helical" evidence="1">
    <location>
        <begin position="328"/>
        <end position="347"/>
    </location>
</feature>